<reference evidence="3 4" key="1">
    <citation type="submission" date="2017-03" db="EMBL/GenBank/DDBJ databases">
        <title>Isolation of Levoglucosan Utilizing Bacteria.</title>
        <authorList>
            <person name="Arya A.S."/>
        </authorList>
    </citation>
    <scope>NUCLEOTIDE SEQUENCE [LARGE SCALE GENOMIC DNA]</scope>
    <source>
        <strain evidence="3 4">MEC069</strain>
    </source>
</reference>
<feature type="compositionally biased region" description="Basic and acidic residues" evidence="1">
    <location>
        <begin position="84"/>
        <end position="111"/>
    </location>
</feature>
<feature type="transmembrane region" description="Helical" evidence="2">
    <location>
        <begin position="33"/>
        <end position="50"/>
    </location>
</feature>
<evidence type="ECO:0000313" key="4">
    <source>
        <dbReference type="Proteomes" id="UP000298246"/>
    </source>
</evidence>
<feature type="transmembrane region" description="Helical" evidence="2">
    <location>
        <begin position="6"/>
        <end position="21"/>
    </location>
</feature>
<dbReference type="EMBL" id="MYFO01000006">
    <property type="protein sequence ID" value="TFE89817.1"/>
    <property type="molecule type" value="Genomic_DNA"/>
</dbReference>
<keyword evidence="4" id="KW-1185">Reference proteome</keyword>
<sequence>MGFLKFLGWLCFPYIMIFVRWKNVGKLSKTVGIIWALLALFMTIGIVTSGKDGGTTEVASPSATSSQQLNSKAAPNLEATAKTDQAKENANEDAKTKEDADSKVKATEEAAKNPQWNTSEIYAEKNGNIPLAVKLLKTTDEVTQNTTQAAPADVMKTPWNYYGKAISFSGQIGFVQDYPPGSNFEKSGILSQIVIGTEDGTDVDILLTVSSGSLKNGDTVTIAAIPVGIFDNDNMQGGKTQVLAVVANKIN</sequence>
<dbReference type="RefSeq" id="WP_134751104.1">
    <property type="nucleotide sequence ID" value="NZ_MYFO02000006.1"/>
</dbReference>
<keyword evidence="2" id="KW-0812">Transmembrane</keyword>
<name>A0A4Y8Q6F7_9BACL</name>
<evidence type="ECO:0000313" key="3">
    <source>
        <dbReference type="EMBL" id="TFE89817.1"/>
    </source>
</evidence>
<feature type="compositionally biased region" description="Polar residues" evidence="1">
    <location>
        <begin position="57"/>
        <end position="73"/>
    </location>
</feature>
<gene>
    <name evidence="3" type="ORF">B5M42_06930</name>
</gene>
<keyword evidence="2" id="KW-0472">Membrane</keyword>
<evidence type="ECO:0000256" key="1">
    <source>
        <dbReference type="SAM" id="MobiDB-lite"/>
    </source>
</evidence>
<dbReference type="AlphaFoldDB" id="A0A4Y8Q6F7"/>
<proteinExistence type="predicted"/>
<keyword evidence="2" id="KW-1133">Transmembrane helix</keyword>
<accession>A0A4Y8Q6F7</accession>
<organism evidence="3 4">
    <name type="scientific">Paenibacillus athensensis</name>
    <dbReference type="NCBI Taxonomy" id="1967502"/>
    <lineage>
        <taxon>Bacteria</taxon>
        <taxon>Bacillati</taxon>
        <taxon>Bacillota</taxon>
        <taxon>Bacilli</taxon>
        <taxon>Bacillales</taxon>
        <taxon>Paenibacillaceae</taxon>
        <taxon>Paenibacillus</taxon>
    </lineage>
</organism>
<dbReference type="Proteomes" id="UP000298246">
    <property type="component" value="Unassembled WGS sequence"/>
</dbReference>
<dbReference type="OrthoDB" id="2665517at2"/>
<evidence type="ECO:0000256" key="2">
    <source>
        <dbReference type="SAM" id="Phobius"/>
    </source>
</evidence>
<protein>
    <submittedName>
        <fullName evidence="3">Uncharacterized protein</fullName>
    </submittedName>
</protein>
<feature type="region of interest" description="Disordered" evidence="1">
    <location>
        <begin position="55"/>
        <end position="116"/>
    </location>
</feature>
<comment type="caution">
    <text evidence="3">The sequence shown here is derived from an EMBL/GenBank/DDBJ whole genome shotgun (WGS) entry which is preliminary data.</text>
</comment>